<protein>
    <submittedName>
        <fullName evidence="2">Uncharacterized protein</fullName>
    </submittedName>
</protein>
<sequence length="132" mass="14201">MLTVLLRISAQFGRLPSSTVSKKQDANHVKTLRSGGRTTAEDMKKQSLTRIISMHSGSGTRNNQKKLVPRIHSSLFRTLLDIRFYSPLVEDITPATAGPSFATGSPNAFTFQPPANAPVFGTTGAMGSALLQ</sequence>
<accession>A0A4S8LGI0</accession>
<gene>
    <name evidence="2" type="ORF">K435DRAFT_866622</name>
</gene>
<dbReference type="Proteomes" id="UP000297245">
    <property type="component" value="Unassembled WGS sequence"/>
</dbReference>
<organism evidence="2 3">
    <name type="scientific">Dendrothele bispora (strain CBS 962.96)</name>
    <dbReference type="NCBI Taxonomy" id="1314807"/>
    <lineage>
        <taxon>Eukaryota</taxon>
        <taxon>Fungi</taxon>
        <taxon>Dikarya</taxon>
        <taxon>Basidiomycota</taxon>
        <taxon>Agaricomycotina</taxon>
        <taxon>Agaricomycetes</taxon>
        <taxon>Agaricomycetidae</taxon>
        <taxon>Agaricales</taxon>
        <taxon>Agaricales incertae sedis</taxon>
        <taxon>Dendrothele</taxon>
    </lineage>
</organism>
<dbReference type="AlphaFoldDB" id="A0A4S8LGI0"/>
<keyword evidence="3" id="KW-1185">Reference proteome</keyword>
<feature type="region of interest" description="Disordered" evidence="1">
    <location>
        <begin position="21"/>
        <end position="44"/>
    </location>
</feature>
<reference evidence="2 3" key="1">
    <citation type="journal article" date="2019" name="Nat. Ecol. Evol.">
        <title>Megaphylogeny resolves global patterns of mushroom evolution.</title>
        <authorList>
            <person name="Varga T."/>
            <person name="Krizsan K."/>
            <person name="Foldi C."/>
            <person name="Dima B."/>
            <person name="Sanchez-Garcia M."/>
            <person name="Sanchez-Ramirez S."/>
            <person name="Szollosi G.J."/>
            <person name="Szarkandi J.G."/>
            <person name="Papp V."/>
            <person name="Albert L."/>
            <person name="Andreopoulos W."/>
            <person name="Angelini C."/>
            <person name="Antonin V."/>
            <person name="Barry K.W."/>
            <person name="Bougher N.L."/>
            <person name="Buchanan P."/>
            <person name="Buyck B."/>
            <person name="Bense V."/>
            <person name="Catcheside P."/>
            <person name="Chovatia M."/>
            <person name="Cooper J."/>
            <person name="Damon W."/>
            <person name="Desjardin D."/>
            <person name="Finy P."/>
            <person name="Geml J."/>
            <person name="Haridas S."/>
            <person name="Hughes K."/>
            <person name="Justo A."/>
            <person name="Karasinski D."/>
            <person name="Kautmanova I."/>
            <person name="Kiss B."/>
            <person name="Kocsube S."/>
            <person name="Kotiranta H."/>
            <person name="LaButti K.M."/>
            <person name="Lechner B.E."/>
            <person name="Liimatainen K."/>
            <person name="Lipzen A."/>
            <person name="Lukacs Z."/>
            <person name="Mihaltcheva S."/>
            <person name="Morgado L.N."/>
            <person name="Niskanen T."/>
            <person name="Noordeloos M.E."/>
            <person name="Ohm R.A."/>
            <person name="Ortiz-Santana B."/>
            <person name="Ovrebo C."/>
            <person name="Racz N."/>
            <person name="Riley R."/>
            <person name="Savchenko A."/>
            <person name="Shiryaev A."/>
            <person name="Soop K."/>
            <person name="Spirin V."/>
            <person name="Szebenyi C."/>
            <person name="Tomsovsky M."/>
            <person name="Tulloss R.E."/>
            <person name="Uehling J."/>
            <person name="Grigoriev I.V."/>
            <person name="Vagvolgyi C."/>
            <person name="Papp T."/>
            <person name="Martin F.M."/>
            <person name="Miettinen O."/>
            <person name="Hibbett D.S."/>
            <person name="Nagy L.G."/>
        </authorList>
    </citation>
    <scope>NUCLEOTIDE SEQUENCE [LARGE SCALE GENOMIC DNA]</scope>
    <source>
        <strain evidence="2 3">CBS 962.96</strain>
    </source>
</reference>
<name>A0A4S8LGI0_DENBC</name>
<proteinExistence type="predicted"/>
<evidence type="ECO:0000313" key="2">
    <source>
        <dbReference type="EMBL" id="THU88109.1"/>
    </source>
</evidence>
<dbReference type="EMBL" id="ML179422">
    <property type="protein sequence ID" value="THU88109.1"/>
    <property type="molecule type" value="Genomic_DNA"/>
</dbReference>
<evidence type="ECO:0000313" key="3">
    <source>
        <dbReference type="Proteomes" id="UP000297245"/>
    </source>
</evidence>
<evidence type="ECO:0000256" key="1">
    <source>
        <dbReference type="SAM" id="MobiDB-lite"/>
    </source>
</evidence>